<comment type="similarity">
    <text evidence="3">Belongs to the GRF family.</text>
</comment>
<dbReference type="PANTHER" id="PTHR31602:SF8">
    <property type="entry name" value="GROWTH-REGULATING FACTOR 5"/>
    <property type="match status" value="1"/>
</dbReference>
<evidence type="ECO:0000256" key="4">
    <source>
        <dbReference type="SAM" id="MobiDB-lite"/>
    </source>
</evidence>
<comment type="domain">
    <text evidence="3">The QLQ domain and WRC domain may be involved in protein-protein interaction and DNA-binding, respectively.</text>
</comment>
<feature type="compositionally biased region" description="Basic and acidic residues" evidence="4">
    <location>
        <begin position="87"/>
        <end position="97"/>
    </location>
</feature>
<sequence length="249" mass="26444">MAVQQDCEEKLSVGDNNITQISSKSGTAVFSAPVSVPCMKQSSCNSSPSKVVTAATAMEDGCKVHSKRKIISTPATTISTTIITTATKHDKKNDCKRSKNLPNASDKAEEKPSIGDNNITQRSSKSGTAVVTGCNSSSVDKNEIELEPGRCRRTDGKKWRCSRAVIPDQKYCARHMNRGAKKPVEVSQPVVDSPTSRLKMANKVVCAAAAAVTTNLSISIPSQELSTHNESSMSSSSSETTISDSTSSI</sequence>
<comment type="function">
    <text evidence="3">Transcription activator.</text>
</comment>
<dbReference type="PROSITE" id="PS51667">
    <property type="entry name" value="WRC"/>
    <property type="match status" value="1"/>
</dbReference>
<dbReference type="GO" id="GO:0005524">
    <property type="term" value="F:ATP binding"/>
    <property type="evidence" value="ECO:0007669"/>
    <property type="project" value="UniProtKB-UniRule"/>
</dbReference>
<evidence type="ECO:0000256" key="1">
    <source>
        <dbReference type="ARBA" id="ARBA00023242"/>
    </source>
</evidence>
<organism evidence="6 7">
    <name type="scientific">Corchorus olitorius</name>
    <dbReference type="NCBI Taxonomy" id="93759"/>
    <lineage>
        <taxon>Eukaryota</taxon>
        <taxon>Viridiplantae</taxon>
        <taxon>Streptophyta</taxon>
        <taxon>Embryophyta</taxon>
        <taxon>Tracheophyta</taxon>
        <taxon>Spermatophyta</taxon>
        <taxon>Magnoliopsida</taxon>
        <taxon>eudicotyledons</taxon>
        <taxon>Gunneridae</taxon>
        <taxon>Pentapetalae</taxon>
        <taxon>rosids</taxon>
        <taxon>malvids</taxon>
        <taxon>Malvales</taxon>
        <taxon>Malvaceae</taxon>
        <taxon>Grewioideae</taxon>
        <taxon>Apeibeae</taxon>
        <taxon>Corchorus</taxon>
    </lineage>
</organism>
<feature type="domain" description="WRC" evidence="5">
    <location>
        <begin position="145"/>
        <end position="189"/>
    </location>
</feature>
<keyword evidence="7" id="KW-1185">Reference proteome</keyword>
<evidence type="ECO:0000256" key="3">
    <source>
        <dbReference type="RuleBase" id="RU367127"/>
    </source>
</evidence>
<dbReference type="GO" id="GO:0032502">
    <property type="term" value="P:developmental process"/>
    <property type="evidence" value="ECO:0007669"/>
    <property type="project" value="InterPro"/>
</dbReference>
<dbReference type="PANTHER" id="PTHR31602">
    <property type="entry name" value="GROWTH-REGULATING FACTOR 5"/>
    <property type="match status" value="1"/>
</dbReference>
<comment type="caution">
    <text evidence="2">Lacks conserved residue(s) required for the propagation of feature annotation.</text>
</comment>
<accession>A0A1R3K0F4</accession>
<dbReference type="GO" id="GO:0005634">
    <property type="term" value="C:nucleus"/>
    <property type="evidence" value="ECO:0007669"/>
    <property type="project" value="UniProtKB-SubCell"/>
</dbReference>
<dbReference type="Proteomes" id="UP000187203">
    <property type="component" value="Unassembled WGS sequence"/>
</dbReference>
<keyword evidence="3" id="KW-0010">Activator</keyword>
<keyword evidence="1 3" id="KW-0539">Nucleus</keyword>
<comment type="subcellular location">
    <subcellularLocation>
        <location evidence="3">Nucleus</location>
    </subcellularLocation>
</comment>
<feature type="region of interest" description="Disordered" evidence="4">
    <location>
        <begin position="219"/>
        <end position="249"/>
    </location>
</feature>
<dbReference type="EMBL" id="AWUE01014933">
    <property type="protein sequence ID" value="OMP00536.1"/>
    <property type="molecule type" value="Genomic_DNA"/>
</dbReference>
<reference evidence="7" key="1">
    <citation type="submission" date="2013-09" db="EMBL/GenBank/DDBJ databases">
        <title>Corchorus olitorius genome sequencing.</title>
        <authorList>
            <person name="Alam M."/>
            <person name="Haque M.S."/>
            <person name="Islam M.S."/>
            <person name="Emdad E.M."/>
            <person name="Islam M.M."/>
            <person name="Ahmed B."/>
            <person name="Halim A."/>
            <person name="Hossen Q.M.M."/>
            <person name="Hossain M.Z."/>
            <person name="Ahmed R."/>
            <person name="Khan M.M."/>
            <person name="Islam R."/>
            <person name="Rashid M.M."/>
            <person name="Khan S.A."/>
            <person name="Rahman M.S."/>
            <person name="Alam M."/>
            <person name="Yahiya A.S."/>
            <person name="Khan M.S."/>
            <person name="Azam M.S."/>
            <person name="Haque T."/>
            <person name="Lashkar M.Z.H."/>
            <person name="Akhand A.I."/>
            <person name="Morshed G."/>
            <person name="Roy S."/>
            <person name="Uddin K.S."/>
            <person name="Rabeya T."/>
            <person name="Hossain A.S."/>
            <person name="Chowdhury A."/>
            <person name="Snigdha A.R."/>
            <person name="Mortoza M.S."/>
            <person name="Matin S.A."/>
            <person name="Hoque S.M.E."/>
            <person name="Islam M.K."/>
            <person name="Roy D.K."/>
            <person name="Haider R."/>
            <person name="Moosa M.M."/>
            <person name="Elias S.M."/>
            <person name="Hasan A.M."/>
            <person name="Jahan S."/>
            <person name="Shafiuddin M."/>
            <person name="Mahmood N."/>
            <person name="Shommy N.S."/>
        </authorList>
    </citation>
    <scope>NUCLEOTIDE SEQUENCE [LARGE SCALE GENOMIC DNA]</scope>
    <source>
        <strain evidence="7">cv. O-4</strain>
    </source>
</reference>
<evidence type="ECO:0000259" key="5">
    <source>
        <dbReference type="PROSITE" id="PS51667"/>
    </source>
</evidence>
<dbReference type="InterPro" id="IPR014977">
    <property type="entry name" value="WRC_dom"/>
</dbReference>
<keyword evidence="3" id="KW-0805">Transcription regulation</keyword>
<dbReference type="GO" id="GO:0006351">
    <property type="term" value="P:DNA-templated transcription"/>
    <property type="evidence" value="ECO:0007669"/>
    <property type="project" value="UniProtKB-UniRule"/>
</dbReference>
<feature type="compositionally biased region" description="Polar residues" evidence="4">
    <location>
        <begin position="115"/>
        <end position="135"/>
    </location>
</feature>
<name>A0A1R3K0F4_9ROSI</name>
<dbReference type="AlphaFoldDB" id="A0A1R3K0F4"/>
<evidence type="ECO:0000313" key="7">
    <source>
        <dbReference type="Proteomes" id="UP000187203"/>
    </source>
</evidence>
<feature type="region of interest" description="Disordered" evidence="4">
    <location>
        <begin position="87"/>
        <end position="135"/>
    </location>
</feature>
<evidence type="ECO:0000313" key="6">
    <source>
        <dbReference type="EMBL" id="OMP00536.1"/>
    </source>
</evidence>
<dbReference type="OrthoDB" id="1103109at2759"/>
<evidence type="ECO:0000256" key="2">
    <source>
        <dbReference type="PROSITE-ProRule" id="PRU01002"/>
    </source>
</evidence>
<dbReference type="STRING" id="93759.A0A1R3K0F4"/>
<keyword evidence="3" id="KW-0804">Transcription</keyword>
<dbReference type="InterPro" id="IPR031137">
    <property type="entry name" value="GRF"/>
</dbReference>
<protein>
    <recommendedName>
        <fullName evidence="3">Growth-regulating factor</fullName>
    </recommendedName>
</protein>
<comment type="caution">
    <text evidence="6">The sequence shown here is derived from an EMBL/GenBank/DDBJ whole genome shotgun (WGS) entry which is preliminary data.</text>
</comment>
<feature type="compositionally biased region" description="Low complexity" evidence="4">
    <location>
        <begin position="224"/>
        <end position="249"/>
    </location>
</feature>
<proteinExistence type="inferred from homology"/>
<dbReference type="Pfam" id="PF08879">
    <property type="entry name" value="WRC"/>
    <property type="match status" value="1"/>
</dbReference>
<gene>
    <name evidence="6" type="ORF">COLO4_12578</name>
</gene>